<dbReference type="InterPro" id="IPR001650">
    <property type="entry name" value="Helicase_C-like"/>
</dbReference>
<dbReference type="GO" id="GO:0005524">
    <property type="term" value="F:ATP binding"/>
    <property type="evidence" value="ECO:0007669"/>
    <property type="project" value="UniProtKB-KW"/>
</dbReference>
<dbReference type="PANTHER" id="PTHR47964">
    <property type="entry name" value="ATP-DEPENDENT DNA HELICASE HOMOLOG RECG, CHLOROPLASTIC"/>
    <property type="match status" value="1"/>
</dbReference>
<evidence type="ECO:0000313" key="12">
    <source>
        <dbReference type="Proteomes" id="UP000176355"/>
    </source>
</evidence>
<dbReference type="PROSITE" id="PS51192">
    <property type="entry name" value="HELICASE_ATP_BIND_1"/>
    <property type="match status" value="1"/>
</dbReference>
<dbReference type="InterPro" id="IPR011545">
    <property type="entry name" value="DEAD/DEAH_box_helicase_dom"/>
</dbReference>
<dbReference type="Pfam" id="PF00270">
    <property type="entry name" value="DEAD"/>
    <property type="match status" value="1"/>
</dbReference>
<feature type="domain" description="Helicase ATP-binding" evidence="9">
    <location>
        <begin position="326"/>
        <end position="519"/>
    </location>
</feature>
<gene>
    <name evidence="11" type="ORF">A3G03_00025</name>
</gene>
<dbReference type="InterPro" id="IPR047112">
    <property type="entry name" value="RecG/Mfd"/>
</dbReference>
<keyword evidence="2" id="KW-0227">DNA damage</keyword>
<dbReference type="SUPFAM" id="SSF50249">
    <property type="entry name" value="Nucleic acid-binding proteins"/>
    <property type="match status" value="1"/>
</dbReference>
<keyword evidence="7" id="KW-0234">DNA repair</keyword>
<dbReference type="Gene3D" id="2.40.50.140">
    <property type="entry name" value="Nucleic acid-binding proteins"/>
    <property type="match status" value="1"/>
</dbReference>
<dbReference type="Pfam" id="PF17191">
    <property type="entry name" value="RecG_wedge"/>
    <property type="match status" value="1"/>
</dbReference>
<evidence type="ECO:0000256" key="6">
    <source>
        <dbReference type="ARBA" id="ARBA00023125"/>
    </source>
</evidence>
<dbReference type="SMART" id="SM00490">
    <property type="entry name" value="HELICc"/>
    <property type="match status" value="1"/>
</dbReference>
<evidence type="ECO:0000259" key="10">
    <source>
        <dbReference type="PROSITE" id="PS51194"/>
    </source>
</evidence>
<dbReference type="Pfam" id="PF00271">
    <property type="entry name" value="Helicase_C"/>
    <property type="match status" value="1"/>
</dbReference>
<sequence>MEVAAPLEKIFRLNPYQKRALPKLGLLTVGNLLCHFPARYGDVSRTKNIGDLAKGETAVIFGKISDLKISKAFYKKIPMAEAKVADETGEIKAVWFNQPYIAKMFSEGSLVRVEGKVSEKRAKAGHKNFYTRRSPPRLAGKGEAEKIFVSRRSDFYLSNPKIEKVEKIPIGVGESLFGSAGAAHHLYPVYPESRGVTSNWFYHAIQKIFRSKTDQPWAGKISILDQLEDPIPKEILQRYNLPGLKTALVWIHAPKTENDAIAARKRFAFEEVFFIQLERQKARRDYEQNPSFKIATNDADLAAFKNRFSFAPTAAQERALANILTDFGKHRPMLRLLEGDVGSGKTFVAAAAAYAAVVTHPPISSTHEIAQGKQDFGNLQVAYMAPTEILARQHFESFTEYFAHLPINIGLITSSGCLKFPSKSKPDEATKISRGQLLKWVANGEIPILIGTHALIQKTVRFKHLAFAVIDEQHRFGVAQRQKLIRKGEAAPHLLSMTATPIPRTLALTIFGDLDLTLLDEMPAGRKPVITELVLPDGRQATYEKIRAGIMASHQVYVICPRIDEPDQNKLLALQAKSVKAEAKRLKKEVFPEFEISVLHGKMKPAEKERVMADFKERKIKILVATSMVEVGVNVPNATMIVIEGAEHFGLAQLHQLRGRVQRSNEQAYCFVFTESQKGNAVRRLKALEQAANGFELAELDLKIRGAGELSGTRQWGLSDIAMDALKNLKMVEAARAEAQRIIAEDPTLKNFPTLAEKIHRAEAIHLE</sequence>
<evidence type="ECO:0000259" key="9">
    <source>
        <dbReference type="PROSITE" id="PS51192"/>
    </source>
</evidence>
<evidence type="ECO:0000256" key="1">
    <source>
        <dbReference type="ARBA" id="ARBA00022741"/>
    </source>
</evidence>
<dbReference type="PROSITE" id="PS51194">
    <property type="entry name" value="HELICASE_CTER"/>
    <property type="match status" value="1"/>
</dbReference>
<reference evidence="11 12" key="1">
    <citation type="journal article" date="2016" name="Nat. Commun.">
        <title>Thousands of microbial genomes shed light on interconnected biogeochemical processes in an aquifer system.</title>
        <authorList>
            <person name="Anantharaman K."/>
            <person name="Brown C.T."/>
            <person name="Hug L.A."/>
            <person name="Sharon I."/>
            <person name="Castelle C.J."/>
            <person name="Probst A.J."/>
            <person name="Thomas B.C."/>
            <person name="Singh A."/>
            <person name="Wilkins M.J."/>
            <person name="Karaoz U."/>
            <person name="Brodie E.L."/>
            <person name="Williams K.H."/>
            <person name="Hubbard S.S."/>
            <person name="Banfield J.F."/>
        </authorList>
    </citation>
    <scope>NUCLEOTIDE SEQUENCE [LARGE SCALE GENOMIC DNA]</scope>
</reference>
<name>A0A1G2P6M1_9BACT</name>
<comment type="caution">
    <text evidence="11">The sequence shown here is derived from an EMBL/GenBank/DDBJ whole genome shotgun (WGS) entry which is preliminary data.</text>
</comment>
<dbReference type="CDD" id="cd04488">
    <property type="entry name" value="RecG_wedge_OBF"/>
    <property type="match status" value="1"/>
</dbReference>
<evidence type="ECO:0000256" key="2">
    <source>
        <dbReference type="ARBA" id="ARBA00022763"/>
    </source>
</evidence>
<dbReference type="InterPro" id="IPR012340">
    <property type="entry name" value="NA-bd_OB-fold"/>
</dbReference>
<keyword evidence="3" id="KW-0378">Hydrolase</keyword>
<dbReference type="Gene3D" id="3.40.50.300">
    <property type="entry name" value="P-loop containing nucleotide triphosphate hydrolases"/>
    <property type="match status" value="2"/>
</dbReference>
<dbReference type="SMART" id="SM00487">
    <property type="entry name" value="DEXDc"/>
    <property type="match status" value="1"/>
</dbReference>
<dbReference type="GO" id="GO:0003677">
    <property type="term" value="F:DNA binding"/>
    <property type="evidence" value="ECO:0007669"/>
    <property type="project" value="UniProtKB-KW"/>
</dbReference>
<accession>A0A1G2P6M1</accession>
<dbReference type="Proteomes" id="UP000176355">
    <property type="component" value="Unassembled WGS sequence"/>
</dbReference>
<protein>
    <recommendedName>
        <fullName evidence="8">Probable DNA 3'-5' helicase RecG</fullName>
    </recommendedName>
</protein>
<evidence type="ECO:0000256" key="4">
    <source>
        <dbReference type="ARBA" id="ARBA00022806"/>
    </source>
</evidence>
<dbReference type="Pfam" id="PF19833">
    <property type="entry name" value="RecG_dom3_C"/>
    <property type="match status" value="1"/>
</dbReference>
<evidence type="ECO:0000256" key="3">
    <source>
        <dbReference type="ARBA" id="ARBA00022801"/>
    </source>
</evidence>
<evidence type="ECO:0000256" key="5">
    <source>
        <dbReference type="ARBA" id="ARBA00022840"/>
    </source>
</evidence>
<keyword evidence="1" id="KW-0547">Nucleotide-binding</keyword>
<evidence type="ECO:0000256" key="7">
    <source>
        <dbReference type="ARBA" id="ARBA00023204"/>
    </source>
</evidence>
<evidence type="ECO:0000256" key="8">
    <source>
        <dbReference type="ARBA" id="ARBA00049819"/>
    </source>
</evidence>
<dbReference type="GO" id="GO:0003678">
    <property type="term" value="F:DNA helicase activity"/>
    <property type="evidence" value="ECO:0007669"/>
    <property type="project" value="TreeGrafter"/>
</dbReference>
<dbReference type="InterPro" id="IPR014001">
    <property type="entry name" value="Helicase_ATP-bd"/>
</dbReference>
<dbReference type="STRING" id="1802333.A3G03_00025"/>
<feature type="domain" description="Helicase C-terminal" evidence="10">
    <location>
        <begin position="555"/>
        <end position="703"/>
    </location>
</feature>
<organism evidence="11 12">
    <name type="scientific">Candidatus Taylorbacteria bacterium RIFCSPLOWO2_12_FULL_44_15c</name>
    <dbReference type="NCBI Taxonomy" id="1802333"/>
    <lineage>
        <taxon>Bacteria</taxon>
        <taxon>Candidatus Tayloriibacteriota</taxon>
    </lineage>
</organism>
<dbReference type="EMBL" id="MHSL01000015">
    <property type="protein sequence ID" value="OHA43923.1"/>
    <property type="molecule type" value="Genomic_DNA"/>
</dbReference>
<dbReference type="GO" id="GO:0016787">
    <property type="term" value="F:hydrolase activity"/>
    <property type="evidence" value="ECO:0007669"/>
    <property type="project" value="UniProtKB-KW"/>
</dbReference>
<dbReference type="GO" id="GO:0006281">
    <property type="term" value="P:DNA repair"/>
    <property type="evidence" value="ECO:0007669"/>
    <property type="project" value="UniProtKB-KW"/>
</dbReference>
<dbReference type="PANTHER" id="PTHR47964:SF1">
    <property type="entry name" value="ATP-DEPENDENT DNA HELICASE HOMOLOG RECG, CHLOROPLASTIC"/>
    <property type="match status" value="1"/>
</dbReference>
<evidence type="ECO:0000313" key="11">
    <source>
        <dbReference type="EMBL" id="OHA43923.1"/>
    </source>
</evidence>
<keyword evidence="4" id="KW-0347">Helicase</keyword>
<dbReference type="AlphaFoldDB" id="A0A1G2P6M1"/>
<dbReference type="InterPro" id="IPR045562">
    <property type="entry name" value="RecG_dom3_C"/>
</dbReference>
<proteinExistence type="predicted"/>
<dbReference type="InterPro" id="IPR027417">
    <property type="entry name" value="P-loop_NTPase"/>
</dbReference>
<keyword evidence="5" id="KW-0067">ATP-binding</keyword>
<dbReference type="InterPro" id="IPR033454">
    <property type="entry name" value="RecG_wedge"/>
</dbReference>
<dbReference type="SUPFAM" id="SSF52540">
    <property type="entry name" value="P-loop containing nucleoside triphosphate hydrolases"/>
    <property type="match status" value="2"/>
</dbReference>
<keyword evidence="6" id="KW-0238">DNA-binding</keyword>